<evidence type="ECO:0000313" key="1">
    <source>
        <dbReference type="EMBL" id="CAZ87045.1"/>
    </source>
</evidence>
<dbReference type="Proteomes" id="UP000078599">
    <property type="component" value="Unassembled WGS sequence"/>
</dbReference>
<gene>
    <name evidence="1" type="ordered locus">THI_0294</name>
    <name evidence="2" type="ORF">THICB1_110158</name>
</gene>
<name>D6CR04_THIA3</name>
<evidence type="ECO:0000313" key="3">
    <source>
        <dbReference type="Proteomes" id="UP000002372"/>
    </source>
</evidence>
<reference evidence="2 4" key="4">
    <citation type="submission" date="2015-03" db="EMBL/GenBank/DDBJ databases">
        <authorList>
            <person name="Regsiter A."/>
            <person name="william w."/>
        </authorList>
    </citation>
    <scope>NUCLEOTIDE SEQUENCE [LARGE SCALE GENOMIC DNA]</scope>
    <source>
        <strain evidence="2 4">CB1</strain>
    </source>
</reference>
<proteinExistence type="predicted"/>
<evidence type="ECO:0000313" key="2">
    <source>
        <dbReference type="EMBL" id="CQR27693.1"/>
    </source>
</evidence>
<reference evidence="1" key="3">
    <citation type="submission" date="2010-07" db="EMBL/GenBank/DDBJ databases">
        <authorList>
            <person name="Genoscope - CEA"/>
        </authorList>
    </citation>
    <scope>NUCLEOTIDE SEQUENCE</scope>
    <source>
        <strain evidence="1">3As</strain>
    </source>
</reference>
<sequence>MRKPVEARAETGLAGLRREGFYPGFFVRARKPASASRQLARRTNTALSTQIFHGDTG</sequence>
<reference evidence="3" key="2">
    <citation type="journal article" date="2010" name="PLoS Genet.">
        <title>Structure, function, and evolution of the Thiomonas spp. genome.</title>
        <authorList>
            <person name="Arsene-Ploetze F."/>
            <person name="Koechler S."/>
            <person name="Marchal M."/>
            <person name="Coppee J.Y."/>
            <person name="Chandler M."/>
            <person name="Bonnefoy V."/>
            <person name="Brochier-Armanet C."/>
            <person name="Barakat M."/>
            <person name="Barbe V."/>
            <person name="Battaglia-Brunet F."/>
            <person name="Bruneel O."/>
            <person name="Bryan C.G."/>
            <person name="Cleiss-Arnold J."/>
            <person name="Cruveiller S."/>
            <person name="Erhardt M."/>
            <person name="Heinrich-Salmeron A."/>
            <person name="Hommais F."/>
            <person name="Joulian C."/>
            <person name="Krin E."/>
            <person name="Lieutaud A."/>
            <person name="Lievremont D."/>
            <person name="Michel C."/>
            <person name="Muller D."/>
            <person name="Ortet P."/>
            <person name="Proux C."/>
            <person name="Siguier P."/>
            <person name="Roche D."/>
            <person name="Rouy Z."/>
            <person name="Salvignol G."/>
            <person name="Slyemi D."/>
            <person name="Talla E."/>
            <person name="Weiss S."/>
            <person name="Weissenbach J."/>
            <person name="Medigue C."/>
            <person name="Bertin P.N."/>
        </authorList>
    </citation>
    <scope>NUCLEOTIDE SEQUENCE [LARGE SCALE GENOMIC DNA]</scope>
    <source>
        <strain evidence="3">DSM 22701 / CIP 110005 / 3As</strain>
    </source>
</reference>
<keyword evidence="4" id="KW-1185">Reference proteome</keyword>
<protein>
    <submittedName>
        <fullName evidence="1">Uncharacterized protein</fullName>
    </submittedName>
</protein>
<accession>D6CR04</accession>
<dbReference type="EMBL" id="FP475956">
    <property type="protein sequence ID" value="CAZ87045.1"/>
    <property type="molecule type" value="Genomic_DNA"/>
</dbReference>
<organism evidence="1 3">
    <name type="scientific">Thiomonas arsenitoxydans (strain DSM 22701 / CIP 110005 / 3As)</name>
    <dbReference type="NCBI Taxonomy" id="426114"/>
    <lineage>
        <taxon>Bacteria</taxon>
        <taxon>Pseudomonadati</taxon>
        <taxon>Pseudomonadota</taxon>
        <taxon>Betaproteobacteria</taxon>
        <taxon>Burkholderiales</taxon>
        <taxon>Thiomonas</taxon>
    </lineage>
</organism>
<dbReference type="KEGG" id="thi:THI_0294"/>
<dbReference type="HOGENOM" id="CLU_2995268_0_0_4"/>
<evidence type="ECO:0000313" key="4">
    <source>
        <dbReference type="Proteomes" id="UP000078599"/>
    </source>
</evidence>
<dbReference type="Proteomes" id="UP000002372">
    <property type="component" value="Chromosome"/>
</dbReference>
<dbReference type="AlphaFoldDB" id="D6CR04"/>
<dbReference type="EMBL" id="CTRI01000003">
    <property type="protein sequence ID" value="CQR27693.1"/>
    <property type="molecule type" value="Genomic_DNA"/>
</dbReference>
<reference key="1">
    <citation type="submission" date="2009-07" db="EMBL/GenBank/DDBJ databases">
        <authorList>
            <person name="Genoscope - CEA"/>
        </authorList>
    </citation>
    <scope>NUCLEOTIDE SEQUENCE</scope>
    <source>
        <strain>3As</strain>
    </source>
</reference>